<keyword evidence="2" id="KW-1185">Reference proteome</keyword>
<dbReference type="AlphaFoldDB" id="A0AAD8PCD3"/>
<comment type="caution">
    <text evidence="1">The sequence shown here is derived from an EMBL/GenBank/DDBJ whole genome shotgun (WGS) entry which is preliminary data.</text>
</comment>
<evidence type="ECO:0000313" key="1">
    <source>
        <dbReference type="EMBL" id="KAK1440822.1"/>
    </source>
</evidence>
<protein>
    <submittedName>
        <fullName evidence="1">Uncharacterized protein</fullName>
    </submittedName>
</protein>
<dbReference type="Proteomes" id="UP001229421">
    <property type="component" value="Unassembled WGS sequence"/>
</dbReference>
<organism evidence="1 2">
    <name type="scientific">Tagetes erecta</name>
    <name type="common">African marigold</name>
    <dbReference type="NCBI Taxonomy" id="13708"/>
    <lineage>
        <taxon>Eukaryota</taxon>
        <taxon>Viridiplantae</taxon>
        <taxon>Streptophyta</taxon>
        <taxon>Embryophyta</taxon>
        <taxon>Tracheophyta</taxon>
        <taxon>Spermatophyta</taxon>
        <taxon>Magnoliopsida</taxon>
        <taxon>eudicotyledons</taxon>
        <taxon>Gunneridae</taxon>
        <taxon>Pentapetalae</taxon>
        <taxon>asterids</taxon>
        <taxon>campanulids</taxon>
        <taxon>Asterales</taxon>
        <taxon>Asteraceae</taxon>
        <taxon>Asteroideae</taxon>
        <taxon>Heliantheae alliance</taxon>
        <taxon>Tageteae</taxon>
        <taxon>Tagetes</taxon>
    </lineage>
</organism>
<dbReference type="EMBL" id="JAUHHV010000001">
    <property type="protein sequence ID" value="KAK1440822.1"/>
    <property type="molecule type" value="Genomic_DNA"/>
</dbReference>
<name>A0AAD8PCD3_TARER</name>
<sequence length="102" mass="12014">MTTVHTTLLQYDQSKRFHKTSAKLCRYLKPFSMRKVEKTIQRPEKGFVLFLLEEHVSVTSFVSRDIIILTKSHKISFHPHFFTLRFICTFEAESTFGDGDKK</sequence>
<proteinExistence type="predicted"/>
<reference evidence="1" key="1">
    <citation type="journal article" date="2023" name="bioRxiv">
        <title>Improved chromosome-level genome assembly for marigold (Tagetes erecta).</title>
        <authorList>
            <person name="Jiang F."/>
            <person name="Yuan L."/>
            <person name="Wang S."/>
            <person name="Wang H."/>
            <person name="Xu D."/>
            <person name="Wang A."/>
            <person name="Fan W."/>
        </authorList>
    </citation>
    <scope>NUCLEOTIDE SEQUENCE</scope>
    <source>
        <strain evidence="1">WSJ</strain>
        <tissue evidence="1">Leaf</tissue>
    </source>
</reference>
<evidence type="ECO:0000313" key="2">
    <source>
        <dbReference type="Proteomes" id="UP001229421"/>
    </source>
</evidence>
<accession>A0AAD8PCD3</accession>
<gene>
    <name evidence="1" type="ORF">QVD17_06654</name>
</gene>